<dbReference type="GO" id="GO:0016787">
    <property type="term" value="F:hydrolase activity"/>
    <property type="evidence" value="ECO:0007669"/>
    <property type="project" value="UniProtKB-KW"/>
</dbReference>
<dbReference type="PANTHER" id="PTHR10000:SF8">
    <property type="entry name" value="HAD SUPERFAMILY HYDROLASE-LIKE, TYPE 3"/>
    <property type="match status" value="1"/>
</dbReference>
<dbReference type="Gene3D" id="3.40.50.1000">
    <property type="entry name" value="HAD superfamily/HAD-like"/>
    <property type="match status" value="1"/>
</dbReference>
<evidence type="ECO:0000313" key="2">
    <source>
        <dbReference type="Proteomes" id="UP001183176"/>
    </source>
</evidence>
<protein>
    <submittedName>
        <fullName evidence="1">Cof-type HAD-IIB family hydrolase</fullName>
    </submittedName>
</protein>
<dbReference type="NCBIfam" id="TIGR00099">
    <property type="entry name" value="Cof-subfamily"/>
    <property type="match status" value="1"/>
</dbReference>
<dbReference type="Proteomes" id="UP001183176">
    <property type="component" value="Unassembled WGS sequence"/>
</dbReference>
<keyword evidence="1" id="KW-0378">Hydrolase</keyword>
<dbReference type="InterPro" id="IPR036412">
    <property type="entry name" value="HAD-like_sf"/>
</dbReference>
<dbReference type="Pfam" id="PF08282">
    <property type="entry name" value="Hydrolase_3"/>
    <property type="match status" value="1"/>
</dbReference>
<comment type="caution">
    <text evidence="1">The sequence shown here is derived from an EMBL/GenBank/DDBJ whole genome shotgun (WGS) entry which is preliminary data.</text>
</comment>
<accession>A0ABU2JB50</accession>
<dbReference type="PANTHER" id="PTHR10000">
    <property type="entry name" value="PHOSPHOSERINE PHOSPHATASE"/>
    <property type="match status" value="1"/>
</dbReference>
<dbReference type="InterPro" id="IPR000150">
    <property type="entry name" value="Cof"/>
</dbReference>
<dbReference type="RefSeq" id="WP_311423365.1">
    <property type="nucleotide sequence ID" value="NZ_JAVREH010000015.1"/>
</dbReference>
<organism evidence="1 2">
    <name type="scientific">Jatrophihabitans lederbergiae</name>
    <dbReference type="NCBI Taxonomy" id="3075547"/>
    <lineage>
        <taxon>Bacteria</taxon>
        <taxon>Bacillati</taxon>
        <taxon>Actinomycetota</taxon>
        <taxon>Actinomycetes</taxon>
        <taxon>Jatrophihabitantales</taxon>
        <taxon>Jatrophihabitantaceae</taxon>
        <taxon>Jatrophihabitans</taxon>
    </lineage>
</organism>
<sequence>MTSRPARVRMLASDLDGTLLRSDNTVSDATRVALADAEKAGLIIAFVTGRPPRWLHEVATETGHTGVAVGANGALTYDLHTETVLASHALDPEMLSQVTTVLREKIPGVRFAMEYGLEFAYEPEYRHDWEITPAPGATRTGRQMPPASVVELENLLDRPAVKLLAKGREMKPDEFMDLVEVLVGEHVTVTRSGHSALVEISATGITKASGLAALAASHGVAREEVAAVGDMPNDVPMLEWAGHSYAVANAHPSAIAAADTVLTETNDQDAVAKLIRSLLA</sequence>
<keyword evidence="2" id="KW-1185">Reference proteome</keyword>
<proteinExistence type="predicted"/>
<dbReference type="EMBL" id="JAVREH010000015">
    <property type="protein sequence ID" value="MDT0262214.1"/>
    <property type="molecule type" value="Genomic_DNA"/>
</dbReference>
<name>A0ABU2JB50_9ACTN</name>
<reference evidence="2" key="1">
    <citation type="submission" date="2023-07" db="EMBL/GenBank/DDBJ databases">
        <title>30 novel species of actinomycetes from the DSMZ collection.</title>
        <authorList>
            <person name="Nouioui I."/>
        </authorList>
    </citation>
    <scope>NUCLEOTIDE SEQUENCE [LARGE SCALE GENOMIC DNA]</scope>
    <source>
        <strain evidence="2">DSM 44399</strain>
    </source>
</reference>
<dbReference type="Gene3D" id="3.30.1240.10">
    <property type="match status" value="1"/>
</dbReference>
<gene>
    <name evidence="1" type="ORF">RM423_12510</name>
</gene>
<dbReference type="SUPFAM" id="SSF56784">
    <property type="entry name" value="HAD-like"/>
    <property type="match status" value="1"/>
</dbReference>
<evidence type="ECO:0000313" key="1">
    <source>
        <dbReference type="EMBL" id="MDT0262214.1"/>
    </source>
</evidence>
<dbReference type="InterPro" id="IPR023214">
    <property type="entry name" value="HAD_sf"/>
</dbReference>